<evidence type="ECO:0000256" key="6">
    <source>
        <dbReference type="ARBA" id="ARBA00022786"/>
    </source>
</evidence>
<evidence type="ECO:0000313" key="9">
    <source>
        <dbReference type="EMBL" id="KAL3818634.1"/>
    </source>
</evidence>
<dbReference type="InterPro" id="IPR000225">
    <property type="entry name" value="Armadillo"/>
</dbReference>
<dbReference type="FunFam" id="3.30.40.10:FF:000442">
    <property type="entry name" value="RING-type E3 ubiquitin transferase"/>
    <property type="match status" value="1"/>
</dbReference>
<dbReference type="Proteomes" id="UP001634393">
    <property type="component" value="Unassembled WGS sequence"/>
</dbReference>
<comment type="pathway">
    <text evidence="2">Protein modification; protein ubiquitination.</text>
</comment>
<dbReference type="InterPro" id="IPR011989">
    <property type="entry name" value="ARM-like"/>
</dbReference>
<evidence type="ECO:0000256" key="4">
    <source>
        <dbReference type="ARBA" id="ARBA00022679"/>
    </source>
</evidence>
<keyword evidence="5" id="KW-0677">Repeat</keyword>
<dbReference type="GO" id="GO:0010029">
    <property type="term" value="P:regulation of seed germination"/>
    <property type="evidence" value="ECO:0007669"/>
    <property type="project" value="UniProtKB-ARBA"/>
</dbReference>
<accession>A0ABD3S2B4</accession>
<dbReference type="PROSITE" id="PS50176">
    <property type="entry name" value="ARM_REPEAT"/>
    <property type="match status" value="1"/>
</dbReference>
<keyword evidence="10" id="KW-1185">Reference proteome</keyword>
<dbReference type="GO" id="GO:0061630">
    <property type="term" value="F:ubiquitin protein ligase activity"/>
    <property type="evidence" value="ECO:0007669"/>
    <property type="project" value="UniProtKB-EC"/>
</dbReference>
<protein>
    <recommendedName>
        <fullName evidence="3">RING-type E3 ubiquitin transferase</fullName>
        <ecNumber evidence="3">2.3.2.27</ecNumber>
    </recommendedName>
</protein>
<reference evidence="9 10" key="1">
    <citation type="submission" date="2024-12" db="EMBL/GenBank/DDBJ databases">
        <title>The unique morphological basis and parallel evolutionary history of personate flowers in Penstemon.</title>
        <authorList>
            <person name="Depatie T.H."/>
            <person name="Wessinger C.A."/>
        </authorList>
    </citation>
    <scope>NUCLEOTIDE SEQUENCE [LARGE SCALE GENOMIC DNA]</scope>
    <source>
        <strain evidence="9">WTNN_2</strain>
        <tissue evidence="9">Leaf</tissue>
    </source>
</reference>
<evidence type="ECO:0000256" key="5">
    <source>
        <dbReference type="ARBA" id="ARBA00022737"/>
    </source>
</evidence>
<keyword evidence="4" id="KW-0808">Transferase</keyword>
<dbReference type="SMART" id="SM00185">
    <property type="entry name" value="ARM"/>
    <property type="match status" value="3"/>
</dbReference>
<dbReference type="PROSITE" id="PS51698">
    <property type="entry name" value="U_BOX"/>
    <property type="match status" value="1"/>
</dbReference>
<dbReference type="Pfam" id="PF25598">
    <property type="entry name" value="ARM_PUB"/>
    <property type="match status" value="1"/>
</dbReference>
<dbReference type="InterPro" id="IPR045210">
    <property type="entry name" value="RING-Ubox_PUB"/>
</dbReference>
<evidence type="ECO:0000256" key="1">
    <source>
        <dbReference type="ARBA" id="ARBA00000900"/>
    </source>
</evidence>
<dbReference type="AlphaFoldDB" id="A0ABD3S2B4"/>
<evidence type="ECO:0000259" key="8">
    <source>
        <dbReference type="PROSITE" id="PS51698"/>
    </source>
</evidence>
<dbReference type="PANTHER" id="PTHR23315:SF116">
    <property type="entry name" value="RING-TYPE E3 UBIQUITIN TRANSFERASE"/>
    <property type="match status" value="1"/>
</dbReference>
<name>A0ABD3S2B4_9LAMI</name>
<evidence type="ECO:0000313" key="10">
    <source>
        <dbReference type="Proteomes" id="UP001634393"/>
    </source>
</evidence>
<feature type="repeat" description="ARM" evidence="7">
    <location>
        <begin position="371"/>
        <end position="413"/>
    </location>
</feature>
<dbReference type="InterPro" id="IPR058678">
    <property type="entry name" value="ARM_PUB"/>
</dbReference>
<dbReference type="EMBL" id="JBJXBP010000007">
    <property type="protein sequence ID" value="KAL3818634.1"/>
    <property type="molecule type" value="Genomic_DNA"/>
</dbReference>
<keyword evidence="6" id="KW-0833">Ubl conjugation pathway</keyword>
<dbReference type="FunFam" id="1.25.10.10:FF:000485">
    <property type="entry name" value="RING-type E3 ubiquitin transferase"/>
    <property type="match status" value="1"/>
</dbReference>
<dbReference type="SUPFAM" id="SSF48371">
    <property type="entry name" value="ARM repeat"/>
    <property type="match status" value="1"/>
</dbReference>
<dbReference type="PANTHER" id="PTHR23315">
    <property type="entry name" value="U BOX DOMAIN-CONTAINING"/>
    <property type="match status" value="1"/>
</dbReference>
<dbReference type="EC" id="2.3.2.27" evidence="3"/>
<evidence type="ECO:0000256" key="7">
    <source>
        <dbReference type="PROSITE-ProRule" id="PRU00259"/>
    </source>
</evidence>
<dbReference type="Pfam" id="PF25368">
    <property type="entry name" value="PUB10_N"/>
    <property type="match status" value="1"/>
</dbReference>
<dbReference type="CDD" id="cd16664">
    <property type="entry name" value="RING-Ubox_PUB"/>
    <property type="match status" value="1"/>
</dbReference>
<gene>
    <name evidence="9" type="ORF">ACJIZ3_004539</name>
</gene>
<evidence type="ECO:0000256" key="2">
    <source>
        <dbReference type="ARBA" id="ARBA00004906"/>
    </source>
</evidence>
<organism evidence="9 10">
    <name type="scientific">Penstemon smallii</name>
    <dbReference type="NCBI Taxonomy" id="265156"/>
    <lineage>
        <taxon>Eukaryota</taxon>
        <taxon>Viridiplantae</taxon>
        <taxon>Streptophyta</taxon>
        <taxon>Embryophyta</taxon>
        <taxon>Tracheophyta</taxon>
        <taxon>Spermatophyta</taxon>
        <taxon>Magnoliopsida</taxon>
        <taxon>eudicotyledons</taxon>
        <taxon>Gunneridae</taxon>
        <taxon>Pentapetalae</taxon>
        <taxon>asterids</taxon>
        <taxon>lamiids</taxon>
        <taxon>Lamiales</taxon>
        <taxon>Plantaginaceae</taxon>
        <taxon>Cheloneae</taxon>
        <taxon>Penstemon</taxon>
    </lineage>
</organism>
<evidence type="ECO:0000256" key="3">
    <source>
        <dbReference type="ARBA" id="ARBA00012483"/>
    </source>
</evidence>
<proteinExistence type="predicted"/>
<dbReference type="SUPFAM" id="SSF57850">
    <property type="entry name" value="RING/U-box"/>
    <property type="match status" value="1"/>
</dbReference>
<dbReference type="Gene3D" id="1.25.10.10">
    <property type="entry name" value="Leucine-rich Repeat Variant"/>
    <property type="match status" value="2"/>
</dbReference>
<dbReference type="Pfam" id="PF04564">
    <property type="entry name" value="U-box"/>
    <property type="match status" value="1"/>
</dbReference>
<sequence length="628" mass="70881">MIGKFDRNDRRILKFPAVHPCEEISPATLLDSLIRISHKISNWTKTKFIATQRKNTREINRQVSILSVFFEEIRDHVSEISNSMILCLSELHHTCQMILFLLEDCTREGARTFILMKAHFISTQFRALIRGLATALDVLPLNSIDISIEVKELIQMLSNQARKARMELEFEDESTVKRMILVLNQFENKFEPDRFMIRNILGHLGIRKWEDCQKEVKFLEEQIRFQYSDEDFKCPISLELMSDPVTISTGQTYDRASIQKWLKSGNLICPKTGEQLKSTEMVPNTNLKKLIHQFCAEYGVSLTKSRTKNCDVSSTILPGSPASAEAIRFLSEFLALRLSYGTDYQQNKAAYEIRLLAKSNLFNRTCLVEAGTIPPLLELLDSNDFSMQENAVSALLKLSKQPTGQKEIVKNGGLGSIVLVLKNGKKLEARQTAAATIFYLCSTHEHRKTIGEKVETIPALLELIKEGTINGKKNSIVAMFALLLYYRNRERAILAGAVPVLLGLLVSCERDELKTDALAVLSTLADSFDGSMEILRVSGLSLVVRLLRSIESRAGKEYCVSTLHSLCNNCGAEVVGILAKDESLMSALYLLLTEGTSHASRKSRSLIKILQRFCETRSTRLKQFVDLR</sequence>
<feature type="domain" description="U-box" evidence="8">
    <location>
        <begin position="227"/>
        <end position="301"/>
    </location>
</feature>
<comment type="catalytic activity">
    <reaction evidence="1">
        <text>S-ubiquitinyl-[E2 ubiquitin-conjugating enzyme]-L-cysteine + [acceptor protein]-L-lysine = [E2 ubiquitin-conjugating enzyme]-L-cysteine + N(6)-ubiquitinyl-[acceptor protein]-L-lysine.</text>
        <dbReference type="EC" id="2.3.2.27"/>
    </reaction>
</comment>
<dbReference type="InterPro" id="IPR057623">
    <property type="entry name" value="PUB12-19-like_N"/>
</dbReference>
<dbReference type="InterPro" id="IPR013083">
    <property type="entry name" value="Znf_RING/FYVE/PHD"/>
</dbReference>
<dbReference type="SMART" id="SM00504">
    <property type="entry name" value="Ubox"/>
    <property type="match status" value="1"/>
</dbReference>
<dbReference type="InterPro" id="IPR003613">
    <property type="entry name" value="Ubox_domain"/>
</dbReference>
<dbReference type="InterPro" id="IPR016024">
    <property type="entry name" value="ARM-type_fold"/>
</dbReference>
<comment type="caution">
    <text evidence="9">The sequence shown here is derived from an EMBL/GenBank/DDBJ whole genome shotgun (WGS) entry which is preliminary data.</text>
</comment>
<dbReference type="Gene3D" id="3.30.40.10">
    <property type="entry name" value="Zinc/RING finger domain, C3HC4 (zinc finger)"/>
    <property type="match status" value="1"/>
</dbReference>